<protein>
    <submittedName>
        <fullName evidence="4">NUDIX domain-containing protein</fullName>
    </submittedName>
</protein>
<gene>
    <name evidence="4" type="ORF">ACFQ03_20875</name>
</gene>
<sequence length="167" mass="19512">MNTRLMSTAFLFNDGRILMLKRAANRKIAPGLWTGVGGHLEPEEINNPEQACIREIYEETGIVKEELADLRLRYILVRLKGTEIREQFVYFGKTYKEEVMNTVEGDLHWVRRDVINTLEMPWSIQTMFEHYFEIGRETMKSYVGVMTVNSDGNPHMNWTELIDPVKV</sequence>
<dbReference type="InterPro" id="IPR000086">
    <property type="entry name" value="NUDIX_hydrolase_dom"/>
</dbReference>
<evidence type="ECO:0000256" key="2">
    <source>
        <dbReference type="ARBA" id="ARBA00022801"/>
    </source>
</evidence>
<dbReference type="PROSITE" id="PS51462">
    <property type="entry name" value="NUDIX"/>
    <property type="match status" value="1"/>
</dbReference>
<dbReference type="RefSeq" id="WP_379290737.1">
    <property type="nucleotide sequence ID" value="NZ_JBHTIU010000085.1"/>
</dbReference>
<keyword evidence="5" id="KW-1185">Reference proteome</keyword>
<comment type="caution">
    <text evidence="4">The sequence shown here is derived from an EMBL/GenBank/DDBJ whole genome shotgun (WGS) entry which is preliminary data.</text>
</comment>
<dbReference type="Gene3D" id="3.90.79.10">
    <property type="entry name" value="Nucleoside Triphosphate Pyrophosphohydrolase"/>
    <property type="match status" value="1"/>
</dbReference>
<comment type="cofactor">
    <cofactor evidence="1">
        <name>Mg(2+)</name>
        <dbReference type="ChEBI" id="CHEBI:18420"/>
    </cofactor>
</comment>
<accession>A0ABW3DDU0</accession>
<organism evidence="4 5">
    <name type="scientific">Paenibacillus residui</name>
    <dbReference type="NCBI Taxonomy" id="629724"/>
    <lineage>
        <taxon>Bacteria</taxon>
        <taxon>Bacillati</taxon>
        <taxon>Bacillota</taxon>
        <taxon>Bacilli</taxon>
        <taxon>Bacillales</taxon>
        <taxon>Paenibacillaceae</taxon>
        <taxon>Paenibacillus</taxon>
    </lineage>
</organism>
<evidence type="ECO:0000256" key="1">
    <source>
        <dbReference type="ARBA" id="ARBA00001946"/>
    </source>
</evidence>
<dbReference type="EMBL" id="JBHTIU010000085">
    <property type="protein sequence ID" value="MFD0871597.1"/>
    <property type="molecule type" value="Genomic_DNA"/>
</dbReference>
<dbReference type="PANTHER" id="PTHR43046">
    <property type="entry name" value="GDP-MANNOSE MANNOSYL HYDROLASE"/>
    <property type="match status" value="1"/>
</dbReference>
<dbReference type="InterPro" id="IPR015797">
    <property type="entry name" value="NUDIX_hydrolase-like_dom_sf"/>
</dbReference>
<evidence type="ECO:0000259" key="3">
    <source>
        <dbReference type="PROSITE" id="PS51462"/>
    </source>
</evidence>
<dbReference type="SUPFAM" id="SSF55811">
    <property type="entry name" value="Nudix"/>
    <property type="match status" value="1"/>
</dbReference>
<dbReference type="PANTHER" id="PTHR43046:SF14">
    <property type="entry name" value="MUTT_NUDIX FAMILY PROTEIN"/>
    <property type="match status" value="1"/>
</dbReference>
<dbReference type="Pfam" id="PF00293">
    <property type="entry name" value="NUDIX"/>
    <property type="match status" value="1"/>
</dbReference>
<dbReference type="Proteomes" id="UP001597120">
    <property type="component" value="Unassembled WGS sequence"/>
</dbReference>
<proteinExistence type="predicted"/>
<keyword evidence="2" id="KW-0378">Hydrolase</keyword>
<name>A0ABW3DDU0_9BACL</name>
<feature type="domain" description="Nudix hydrolase" evidence="3">
    <location>
        <begin position="2"/>
        <end position="132"/>
    </location>
</feature>
<evidence type="ECO:0000313" key="5">
    <source>
        <dbReference type="Proteomes" id="UP001597120"/>
    </source>
</evidence>
<evidence type="ECO:0000313" key="4">
    <source>
        <dbReference type="EMBL" id="MFD0871597.1"/>
    </source>
</evidence>
<reference evidence="5" key="1">
    <citation type="journal article" date="2019" name="Int. J. Syst. Evol. Microbiol.">
        <title>The Global Catalogue of Microorganisms (GCM) 10K type strain sequencing project: providing services to taxonomists for standard genome sequencing and annotation.</title>
        <authorList>
            <consortium name="The Broad Institute Genomics Platform"/>
            <consortium name="The Broad Institute Genome Sequencing Center for Infectious Disease"/>
            <person name="Wu L."/>
            <person name="Ma J."/>
        </authorList>
    </citation>
    <scope>NUCLEOTIDE SEQUENCE [LARGE SCALE GENOMIC DNA]</scope>
    <source>
        <strain evidence="5">CCUG 57263</strain>
    </source>
</reference>